<feature type="transmembrane region" description="Helical" evidence="1">
    <location>
        <begin position="143"/>
        <end position="168"/>
    </location>
</feature>
<dbReference type="InterPro" id="IPR031621">
    <property type="entry name" value="HisKA_7TM"/>
</dbReference>
<keyword evidence="1" id="KW-0812">Transmembrane</keyword>
<keyword evidence="1" id="KW-1133">Transmembrane helix</keyword>
<organism evidence="3 4">
    <name type="scientific">Candidatus Taylorbacteria bacterium RIFCSPHIGHO2_02_FULL_44_12</name>
    <dbReference type="NCBI Taxonomy" id="1802308"/>
    <lineage>
        <taxon>Bacteria</taxon>
        <taxon>Candidatus Tayloriibacteriota</taxon>
    </lineage>
</organism>
<keyword evidence="1" id="KW-0472">Membrane</keyword>
<accession>A0A1G2ML81</accession>
<reference evidence="3 4" key="1">
    <citation type="journal article" date="2016" name="Nat. Commun.">
        <title>Thousands of microbial genomes shed light on interconnected biogeochemical processes in an aquifer system.</title>
        <authorList>
            <person name="Anantharaman K."/>
            <person name="Brown C.T."/>
            <person name="Hug L.A."/>
            <person name="Sharon I."/>
            <person name="Castelle C.J."/>
            <person name="Probst A.J."/>
            <person name="Thomas B.C."/>
            <person name="Singh A."/>
            <person name="Wilkins M.J."/>
            <person name="Karaoz U."/>
            <person name="Brodie E.L."/>
            <person name="Williams K.H."/>
            <person name="Hubbard S.S."/>
            <person name="Banfield J.F."/>
        </authorList>
    </citation>
    <scope>NUCLEOTIDE SEQUENCE [LARGE SCALE GENOMIC DNA]</scope>
</reference>
<feature type="transmembrane region" description="Helical" evidence="1">
    <location>
        <begin position="103"/>
        <end position="123"/>
    </location>
</feature>
<comment type="caution">
    <text evidence="3">The sequence shown here is derived from an EMBL/GenBank/DDBJ whole genome shotgun (WGS) entry which is preliminary data.</text>
</comment>
<dbReference type="Gene3D" id="1.10.287.130">
    <property type="match status" value="1"/>
</dbReference>
<feature type="transmembrane region" description="Helical" evidence="1">
    <location>
        <begin position="180"/>
        <end position="201"/>
    </location>
</feature>
<dbReference type="CDD" id="cd00082">
    <property type="entry name" value="HisKA"/>
    <property type="match status" value="1"/>
</dbReference>
<dbReference type="STRING" id="1802308.A3D50_01945"/>
<dbReference type="AlphaFoldDB" id="A0A1G2ML81"/>
<feature type="transmembrane region" description="Helical" evidence="1">
    <location>
        <begin position="263"/>
        <end position="281"/>
    </location>
</feature>
<proteinExistence type="predicted"/>
<feature type="transmembrane region" description="Helical" evidence="1">
    <location>
        <begin position="12"/>
        <end position="30"/>
    </location>
</feature>
<dbReference type="Pfam" id="PF00512">
    <property type="entry name" value="HisKA"/>
    <property type="match status" value="1"/>
</dbReference>
<dbReference type="InterPro" id="IPR036097">
    <property type="entry name" value="HisK_dim/P_sf"/>
</dbReference>
<dbReference type="InterPro" id="IPR003661">
    <property type="entry name" value="HisK_dim/P_dom"/>
</dbReference>
<dbReference type="SMART" id="SM00388">
    <property type="entry name" value="HisKA"/>
    <property type="match status" value="1"/>
</dbReference>
<dbReference type="SUPFAM" id="SSF47384">
    <property type="entry name" value="Homodimeric domain of signal transducing histidine kinase"/>
    <property type="match status" value="1"/>
</dbReference>
<feature type="transmembrane region" description="Helical" evidence="1">
    <location>
        <begin position="39"/>
        <end position="58"/>
    </location>
</feature>
<protein>
    <recommendedName>
        <fullName evidence="2">Signal transduction histidine kinase dimerisation/phosphoacceptor domain-containing protein</fullName>
    </recommendedName>
</protein>
<dbReference type="EMBL" id="MHRM01000014">
    <property type="protein sequence ID" value="OHA23949.1"/>
    <property type="molecule type" value="Genomic_DNA"/>
</dbReference>
<dbReference type="Proteomes" id="UP000178413">
    <property type="component" value="Unassembled WGS sequence"/>
</dbReference>
<gene>
    <name evidence="3" type="ORF">A3D50_01945</name>
</gene>
<evidence type="ECO:0000313" key="3">
    <source>
        <dbReference type="EMBL" id="OHA23949.1"/>
    </source>
</evidence>
<dbReference type="Pfam" id="PF16927">
    <property type="entry name" value="HisKA_7TM"/>
    <property type="match status" value="1"/>
</dbReference>
<name>A0A1G2ML81_9BACT</name>
<feature type="transmembrane region" description="Helical" evidence="1">
    <location>
        <begin position="207"/>
        <end position="227"/>
    </location>
</feature>
<evidence type="ECO:0000313" key="4">
    <source>
        <dbReference type="Proteomes" id="UP000178413"/>
    </source>
</evidence>
<dbReference type="GO" id="GO:0000155">
    <property type="term" value="F:phosphorelay sensor kinase activity"/>
    <property type="evidence" value="ECO:0007669"/>
    <property type="project" value="InterPro"/>
</dbReference>
<evidence type="ECO:0000256" key="1">
    <source>
        <dbReference type="SAM" id="Phobius"/>
    </source>
</evidence>
<evidence type="ECO:0000259" key="2">
    <source>
        <dbReference type="SMART" id="SM00388"/>
    </source>
</evidence>
<feature type="transmembrane region" description="Helical" evidence="1">
    <location>
        <begin position="64"/>
        <end position="91"/>
    </location>
</feature>
<feature type="transmembrane region" description="Helical" evidence="1">
    <location>
        <begin position="236"/>
        <end position="257"/>
    </location>
</feature>
<sequence>MLLIEVLRVESVGLIIAMVIDIILIIIIFLKKHKSLSTIFFLLFTIFVLFWVLSMFLFDNVDSSLLILVTHFLYAFPAFIPPLLLFFIITFPDKKLELSWKQIVLISLPTLFVAFGSFIPNFVITHVTPDVINGSRNIFYGKIGYGIYFSYIVIYFFIVLVKILERLLKSKNKEHDQIEIIFISILISCLIGVVFSLFLPTFGIYRFMWIGPFFSIYMVSTIAYAIAKYQLFDIKLVAIESVTLTLWIFILIRIFLATNAREIWIEVILLIITIAFGILLIRSALHEMEQREKIETMAFSLKKAYTSLEELNKGLKQKVSEQTKEIRASYEVEKRARGELEKLDETKNQLITAAQHNLRTPLTTLKWQLEEIRKNSNDGSDNGLNKALKESEESVTRLTQILEDFLRITEMKVSGK</sequence>
<feature type="domain" description="Signal transduction histidine kinase dimerisation/phosphoacceptor" evidence="2">
    <location>
        <begin position="346"/>
        <end position="414"/>
    </location>
</feature>